<dbReference type="Proteomes" id="UP000265703">
    <property type="component" value="Unassembled WGS sequence"/>
</dbReference>
<dbReference type="OrthoDB" id="2306573at2759"/>
<feature type="domain" description="F-box" evidence="1">
    <location>
        <begin position="1"/>
        <end position="45"/>
    </location>
</feature>
<dbReference type="SUPFAM" id="SSF81383">
    <property type="entry name" value="F-box domain"/>
    <property type="match status" value="1"/>
</dbReference>
<keyword evidence="3" id="KW-1185">Reference proteome</keyword>
<dbReference type="AlphaFoldDB" id="A0A397SLI3"/>
<dbReference type="InterPro" id="IPR032675">
    <property type="entry name" value="LRR_dom_sf"/>
</dbReference>
<protein>
    <recommendedName>
        <fullName evidence="1">F-box domain-containing protein</fullName>
    </recommendedName>
</protein>
<dbReference type="SUPFAM" id="SSF52047">
    <property type="entry name" value="RNI-like"/>
    <property type="match status" value="1"/>
</dbReference>
<dbReference type="Pfam" id="PF12937">
    <property type="entry name" value="F-box-like"/>
    <property type="match status" value="1"/>
</dbReference>
<dbReference type="InterPro" id="IPR036047">
    <property type="entry name" value="F-box-like_dom_sf"/>
</dbReference>
<name>A0A397SLI3_9GLOM</name>
<evidence type="ECO:0000313" key="3">
    <source>
        <dbReference type="Proteomes" id="UP000265703"/>
    </source>
</evidence>
<gene>
    <name evidence="2" type="ORF">C1645_878316</name>
</gene>
<proteinExistence type="predicted"/>
<dbReference type="PROSITE" id="PS50181">
    <property type="entry name" value="FBOX"/>
    <property type="match status" value="1"/>
</dbReference>
<dbReference type="EMBL" id="QKYT01000331">
    <property type="protein sequence ID" value="RIA87003.1"/>
    <property type="molecule type" value="Genomic_DNA"/>
</dbReference>
<evidence type="ECO:0000313" key="2">
    <source>
        <dbReference type="EMBL" id="RIA87003.1"/>
    </source>
</evidence>
<dbReference type="Gene3D" id="3.80.10.10">
    <property type="entry name" value="Ribonuclease Inhibitor"/>
    <property type="match status" value="1"/>
</dbReference>
<reference evidence="2 3" key="1">
    <citation type="submission" date="2018-06" db="EMBL/GenBank/DDBJ databases">
        <title>Comparative genomics reveals the genomic features of Rhizophagus irregularis, R. cerebriforme, R. diaphanum and Gigaspora rosea, and their symbiotic lifestyle signature.</title>
        <authorList>
            <person name="Morin E."/>
            <person name="San Clemente H."/>
            <person name="Chen E.C.H."/>
            <person name="De La Providencia I."/>
            <person name="Hainaut M."/>
            <person name="Kuo A."/>
            <person name="Kohler A."/>
            <person name="Murat C."/>
            <person name="Tang N."/>
            <person name="Roy S."/>
            <person name="Loubradou J."/>
            <person name="Henrissat B."/>
            <person name="Grigoriev I.V."/>
            <person name="Corradi N."/>
            <person name="Roux C."/>
            <person name="Martin F.M."/>
        </authorList>
    </citation>
    <scope>NUCLEOTIDE SEQUENCE [LARGE SCALE GENOMIC DNA]</scope>
    <source>
        <strain evidence="2 3">DAOM 227022</strain>
    </source>
</reference>
<comment type="caution">
    <text evidence="2">The sequence shown here is derived from an EMBL/GenBank/DDBJ whole genome shotgun (WGS) entry which is preliminary data.</text>
</comment>
<accession>A0A397SLI3</accession>
<sequence>MPLLSLPNECFSDILSFLDNKSLYKCLFVNRFYCKLSIPLIWKDLFTTPISNKLSLINTLLSCLNEDEISLLIPYAINFNNHTPLFEYGKFVKKIDHEYCVGHIMAWLKTNDDQDCRVQKLISAIYHMIMRKGANLQEIDITVSQNGFYSSSHIIDLPKFSIFTTYKPGITNLRSLNIEVDMNSSIDKYQNITEFLTMLSKFCNSIVNYELFIHELNEQNIFINPFLEIIKLQPLVRLLMYINDHIDEENVGNVEKILYTLEFRSETLKELLFKFLDFKRIDLSFISKLEYLEHLEFIYCDGFTFNHCEALSKKKLCLKELKLWHCNMEIDLEEAIINSLCGEALLKLSLSAVTIQMIKTIKESCPNINFLCIGLITGKSLDSMIPLICELSSLKILNIKVGYRVDKDILIRILCNYLIYVEYLFFDFCMNIQTFRYFANNCRANLKKLIITLDNFSIRKDYLIHVKNFQMIHNSLKVLGIKKYDDGLGLTNNEDNFCWTCIEIGIVNLLKSQGIDIVSSNELDFLFY</sequence>
<dbReference type="InterPro" id="IPR001810">
    <property type="entry name" value="F-box_dom"/>
</dbReference>
<evidence type="ECO:0000259" key="1">
    <source>
        <dbReference type="PROSITE" id="PS50181"/>
    </source>
</evidence>
<organism evidence="2 3">
    <name type="scientific">Glomus cerebriforme</name>
    <dbReference type="NCBI Taxonomy" id="658196"/>
    <lineage>
        <taxon>Eukaryota</taxon>
        <taxon>Fungi</taxon>
        <taxon>Fungi incertae sedis</taxon>
        <taxon>Mucoromycota</taxon>
        <taxon>Glomeromycotina</taxon>
        <taxon>Glomeromycetes</taxon>
        <taxon>Glomerales</taxon>
        <taxon>Glomeraceae</taxon>
        <taxon>Glomus</taxon>
    </lineage>
</organism>